<dbReference type="InterPro" id="IPR016181">
    <property type="entry name" value="Acyl_CoA_acyltransferase"/>
</dbReference>
<dbReference type="Pfam" id="PF13549">
    <property type="entry name" value="ATP-grasp_5"/>
    <property type="match status" value="1"/>
</dbReference>
<sequence>MSIRNLDKAFKPQSVALIGASTKDHSVGQVVARNLFHSGFKGPIMPVNPKHRSIEGVLAYNSVDELPIVPDLGVIATPPDAVAETVRALGEKGTRAVVVLTAGFGEGGSEQGQQRRQQLLDAARPYTLRIVGPNCVGVMLPELGLNASFAHIAPNKGNLAFVTQSGAMVTAMLDWATPRGIGFSHVISLGDMTDVDFGDALDYLGNDPNTRAILLYVEAISDARKFMSAARAASRTKPVIVIKGGRFAEGAKAASSHTGALAGSDAVYDAAFRRAGMLRVYDLHELFDAAETLASAPQIKGDRMTILTNGGGLGVLATDALIGGGGKMAELSDETIQKLDKVLPATWSRGNPVDIIGDAPGKRYADALQILLEEKNSDAVLVMNCPVAVADPKDAADAVVRTIGGRRRPVFTAWLGEGAAREARALFAERGIPTYGTPEEGVRGFLHLVRYRRSQEELMETPPSVPDQRPADTEAARIALKKVLDEGREWTSEPEAKQILKAYGVPIVDTRIADDIESAVQAAEELGYPVAIKVISGDITHKSDVGGVELGLESAEEVRHAAERMQHTIYELRPDARIDGFSVQQMVNRPDSHELIVGATEDSQFGPIMMFGHGGTAVEVRRDQTLALPPLNMNLARSMIESTRVHGLLEGYRGHPKADIDAIARALNMVSQLVIDCPEVAELDINPLLADAHGVVALDARIKVQQPKATGAERLSISPYPKELERTQALSDGTPEFLRPITPEDEPALRAFFRRMTPEDMRLRFFSPMKELSHAFAARLTQIDYDREMALVAVNPDDPEEIHGAVRITCDPDNIEAEYAVAVRSDLKGRGLGYLLMQEIIGYAKNRGVRRITGDVLAENRAMLQMCKDLGFQSKHAPDDPQLIRVQLPLDQAAE</sequence>
<dbReference type="Pfam" id="PF00583">
    <property type="entry name" value="Acetyltransf_1"/>
    <property type="match status" value="1"/>
</dbReference>
<evidence type="ECO:0000256" key="6">
    <source>
        <dbReference type="PROSITE-ProRule" id="PRU00409"/>
    </source>
</evidence>
<gene>
    <name evidence="9" type="ORF">CKO21_07775</name>
</gene>
<protein>
    <submittedName>
        <fullName evidence="9">GNAT family N-acetyltransferase</fullName>
    </submittedName>
</protein>
<dbReference type="Pfam" id="PF13607">
    <property type="entry name" value="Succ_CoA_lig"/>
    <property type="match status" value="1"/>
</dbReference>
<dbReference type="PANTHER" id="PTHR43334">
    <property type="entry name" value="ACETATE--COA LIGASE [ADP-FORMING]"/>
    <property type="match status" value="1"/>
</dbReference>
<keyword evidence="2" id="KW-0436">Ligase</keyword>
<dbReference type="RefSeq" id="WP_027287538.1">
    <property type="nucleotide sequence ID" value="NZ_NRRE01000020.1"/>
</dbReference>
<evidence type="ECO:0000256" key="5">
    <source>
        <dbReference type="ARBA" id="ARBA00060888"/>
    </source>
</evidence>
<dbReference type="Gene3D" id="3.40.630.30">
    <property type="match status" value="1"/>
</dbReference>
<dbReference type="SUPFAM" id="SSF52210">
    <property type="entry name" value="Succinyl-CoA synthetase domains"/>
    <property type="match status" value="2"/>
</dbReference>
<dbReference type="InterPro" id="IPR016102">
    <property type="entry name" value="Succinyl-CoA_synth-like"/>
</dbReference>
<evidence type="ECO:0000313" key="10">
    <source>
        <dbReference type="Proteomes" id="UP000778970"/>
    </source>
</evidence>
<accession>A0A934QIF3</accession>
<dbReference type="InterPro" id="IPR013815">
    <property type="entry name" value="ATP_grasp_subdomain_1"/>
</dbReference>
<proteinExistence type="inferred from homology"/>
<dbReference type="InterPro" id="IPR051538">
    <property type="entry name" value="Acyl-CoA_Synth/Transferase"/>
</dbReference>
<dbReference type="Pfam" id="PF13380">
    <property type="entry name" value="CoA_binding_2"/>
    <property type="match status" value="1"/>
</dbReference>
<dbReference type="PROSITE" id="PS51186">
    <property type="entry name" value="GNAT"/>
    <property type="match status" value="1"/>
</dbReference>
<evidence type="ECO:0000256" key="4">
    <source>
        <dbReference type="ARBA" id="ARBA00022840"/>
    </source>
</evidence>
<feature type="domain" description="ATP-grasp" evidence="7">
    <location>
        <begin position="497"/>
        <end position="706"/>
    </location>
</feature>
<evidence type="ECO:0000259" key="8">
    <source>
        <dbReference type="PROSITE" id="PS51186"/>
    </source>
</evidence>
<dbReference type="InterPro" id="IPR000182">
    <property type="entry name" value="GNAT_dom"/>
</dbReference>
<dbReference type="FunFam" id="3.30.1490.20:FF:000020">
    <property type="entry name" value="Protein lysine acetyltransferase"/>
    <property type="match status" value="1"/>
</dbReference>
<dbReference type="SUPFAM" id="SSF51735">
    <property type="entry name" value="NAD(P)-binding Rossmann-fold domains"/>
    <property type="match status" value="1"/>
</dbReference>
<dbReference type="InterPro" id="IPR011761">
    <property type="entry name" value="ATP-grasp"/>
</dbReference>
<evidence type="ECO:0000259" key="7">
    <source>
        <dbReference type="PROSITE" id="PS50975"/>
    </source>
</evidence>
<dbReference type="GO" id="GO:0016747">
    <property type="term" value="F:acyltransferase activity, transferring groups other than amino-acyl groups"/>
    <property type="evidence" value="ECO:0007669"/>
    <property type="project" value="InterPro"/>
</dbReference>
<evidence type="ECO:0000313" key="9">
    <source>
        <dbReference type="EMBL" id="MBK1697145.1"/>
    </source>
</evidence>
<keyword evidence="4 6" id="KW-0067">ATP-binding</keyword>
<dbReference type="InterPro" id="IPR003781">
    <property type="entry name" value="CoA-bd"/>
</dbReference>
<dbReference type="Pfam" id="PF19045">
    <property type="entry name" value="Ligase_CoA_2"/>
    <property type="match status" value="1"/>
</dbReference>
<comment type="similarity">
    <text evidence="5">In the N-terminal section; belongs to the acetate CoA ligase alpha subunit family.</text>
</comment>
<dbReference type="CDD" id="cd04301">
    <property type="entry name" value="NAT_SF"/>
    <property type="match status" value="1"/>
</dbReference>
<dbReference type="SMART" id="SM00881">
    <property type="entry name" value="CoA_binding"/>
    <property type="match status" value="1"/>
</dbReference>
<dbReference type="Gene3D" id="3.40.50.261">
    <property type="entry name" value="Succinyl-CoA synthetase domains"/>
    <property type="match status" value="2"/>
</dbReference>
<keyword evidence="3 6" id="KW-0547">Nucleotide-binding</keyword>
<dbReference type="Gene3D" id="3.40.50.720">
    <property type="entry name" value="NAD(P)-binding Rossmann-like Domain"/>
    <property type="match status" value="1"/>
</dbReference>
<evidence type="ECO:0000256" key="3">
    <source>
        <dbReference type="ARBA" id="ARBA00022741"/>
    </source>
</evidence>
<comment type="caution">
    <text evidence="9">The sequence shown here is derived from an EMBL/GenBank/DDBJ whole genome shotgun (WGS) entry which is preliminary data.</text>
</comment>
<dbReference type="GO" id="GO:0006099">
    <property type="term" value="P:tricarboxylic acid cycle"/>
    <property type="evidence" value="ECO:0007669"/>
    <property type="project" value="UniProtKB-KW"/>
</dbReference>
<reference evidence="9" key="2">
    <citation type="journal article" date="2020" name="Microorganisms">
        <title>Osmotic Adaptation and Compatible Solute Biosynthesis of Phototrophic Bacteria as Revealed from Genome Analyses.</title>
        <authorList>
            <person name="Imhoff J.F."/>
            <person name="Rahn T."/>
            <person name="Kunzel S."/>
            <person name="Keller A."/>
            <person name="Neulinger S.C."/>
        </authorList>
    </citation>
    <scope>NUCLEOTIDE SEQUENCE</scope>
    <source>
        <strain evidence="9">DSM 9154</strain>
    </source>
</reference>
<reference evidence="9" key="1">
    <citation type="submission" date="2017-08" db="EMBL/GenBank/DDBJ databases">
        <authorList>
            <person name="Imhoff J.F."/>
            <person name="Rahn T."/>
            <person name="Kuenzel S."/>
            <person name="Neulinger S.C."/>
        </authorList>
    </citation>
    <scope>NUCLEOTIDE SEQUENCE</scope>
    <source>
        <strain evidence="9">DSM 9154</strain>
    </source>
</reference>
<feature type="domain" description="N-acetyltransferase" evidence="8">
    <location>
        <begin position="736"/>
        <end position="891"/>
    </location>
</feature>
<evidence type="ECO:0000256" key="2">
    <source>
        <dbReference type="ARBA" id="ARBA00022598"/>
    </source>
</evidence>
<dbReference type="EMBL" id="NRRE01000020">
    <property type="protein sequence ID" value="MBK1697145.1"/>
    <property type="molecule type" value="Genomic_DNA"/>
</dbReference>
<evidence type="ECO:0000256" key="1">
    <source>
        <dbReference type="ARBA" id="ARBA00022532"/>
    </source>
</evidence>
<keyword evidence="10" id="KW-1185">Reference proteome</keyword>
<dbReference type="PROSITE" id="PS50975">
    <property type="entry name" value="ATP_GRASP"/>
    <property type="match status" value="1"/>
</dbReference>
<dbReference type="SUPFAM" id="SSF55729">
    <property type="entry name" value="Acyl-CoA N-acyltransferases (Nat)"/>
    <property type="match status" value="1"/>
</dbReference>
<name>A0A934QIF3_9PROT</name>
<keyword evidence="1" id="KW-0816">Tricarboxylic acid cycle</keyword>
<dbReference type="PANTHER" id="PTHR43334:SF1">
    <property type="entry name" value="3-HYDROXYPROPIONATE--COA LIGASE [ADP-FORMING]"/>
    <property type="match status" value="1"/>
</dbReference>
<dbReference type="InterPro" id="IPR036291">
    <property type="entry name" value="NAD(P)-bd_dom_sf"/>
</dbReference>
<dbReference type="Gene3D" id="3.30.470.20">
    <property type="entry name" value="ATP-grasp fold, B domain"/>
    <property type="match status" value="1"/>
</dbReference>
<dbReference type="InterPro" id="IPR032875">
    <property type="entry name" value="Succ_CoA_lig_flav_dom"/>
</dbReference>
<dbReference type="InterPro" id="IPR043938">
    <property type="entry name" value="Ligase_CoA_dom"/>
</dbReference>
<dbReference type="Proteomes" id="UP000778970">
    <property type="component" value="Unassembled WGS sequence"/>
</dbReference>
<dbReference type="AlphaFoldDB" id="A0A934QIF3"/>
<dbReference type="SUPFAM" id="SSF56059">
    <property type="entry name" value="Glutathione synthetase ATP-binding domain-like"/>
    <property type="match status" value="1"/>
</dbReference>
<organism evidence="9 10">
    <name type="scientific">Rhodovibrio salinarum</name>
    <dbReference type="NCBI Taxonomy" id="1087"/>
    <lineage>
        <taxon>Bacteria</taxon>
        <taxon>Pseudomonadati</taxon>
        <taxon>Pseudomonadota</taxon>
        <taxon>Alphaproteobacteria</taxon>
        <taxon>Rhodospirillales</taxon>
        <taxon>Rhodovibrionaceae</taxon>
        <taxon>Rhodovibrio</taxon>
    </lineage>
</organism>
<dbReference type="Gene3D" id="3.30.1490.20">
    <property type="entry name" value="ATP-grasp fold, A domain"/>
    <property type="match status" value="1"/>
</dbReference>
<dbReference type="GO" id="GO:0043758">
    <property type="term" value="F:acetate-CoA ligase (ADP-forming) activity"/>
    <property type="evidence" value="ECO:0007669"/>
    <property type="project" value="InterPro"/>
</dbReference>
<dbReference type="GO" id="GO:0046872">
    <property type="term" value="F:metal ion binding"/>
    <property type="evidence" value="ECO:0007669"/>
    <property type="project" value="InterPro"/>
</dbReference>
<dbReference type="GO" id="GO:0005524">
    <property type="term" value="F:ATP binding"/>
    <property type="evidence" value="ECO:0007669"/>
    <property type="project" value="UniProtKB-UniRule"/>
</dbReference>